<dbReference type="Pfam" id="PF03016">
    <property type="entry name" value="Exostosin_GT47"/>
    <property type="match status" value="1"/>
</dbReference>
<proteinExistence type="inferred from homology"/>
<feature type="compositionally biased region" description="Basic and acidic residues" evidence="2">
    <location>
        <begin position="220"/>
        <end position="230"/>
    </location>
</feature>
<dbReference type="AlphaFoldDB" id="A0A0G4FJ75"/>
<feature type="compositionally biased region" description="Pro residues" evidence="2">
    <location>
        <begin position="939"/>
        <end position="951"/>
    </location>
</feature>
<dbReference type="InterPro" id="IPR040911">
    <property type="entry name" value="Exostosin_GT47"/>
</dbReference>
<gene>
    <name evidence="4" type="ORF">Cvel_17328</name>
</gene>
<feature type="compositionally biased region" description="Basic and acidic residues" evidence="2">
    <location>
        <begin position="145"/>
        <end position="154"/>
    </location>
</feature>
<feature type="region of interest" description="Disordered" evidence="2">
    <location>
        <begin position="271"/>
        <end position="321"/>
    </location>
</feature>
<organism evidence="4">
    <name type="scientific">Chromera velia CCMP2878</name>
    <dbReference type="NCBI Taxonomy" id="1169474"/>
    <lineage>
        <taxon>Eukaryota</taxon>
        <taxon>Sar</taxon>
        <taxon>Alveolata</taxon>
        <taxon>Colpodellida</taxon>
        <taxon>Chromeraceae</taxon>
        <taxon>Chromera</taxon>
    </lineage>
</organism>
<feature type="region of interest" description="Disordered" evidence="2">
    <location>
        <begin position="106"/>
        <end position="235"/>
    </location>
</feature>
<name>A0A0G4FJ75_9ALVE</name>
<feature type="compositionally biased region" description="Basic and acidic residues" evidence="2">
    <location>
        <begin position="1022"/>
        <end position="1033"/>
    </location>
</feature>
<feature type="compositionally biased region" description="Basic and acidic residues" evidence="2">
    <location>
        <begin position="287"/>
        <end position="312"/>
    </location>
</feature>
<feature type="region of interest" description="Disordered" evidence="2">
    <location>
        <begin position="617"/>
        <end position="714"/>
    </location>
</feature>
<feature type="compositionally biased region" description="Polar residues" evidence="2">
    <location>
        <begin position="671"/>
        <end position="682"/>
    </location>
</feature>
<evidence type="ECO:0000256" key="1">
    <source>
        <dbReference type="ARBA" id="ARBA00010271"/>
    </source>
</evidence>
<comment type="similarity">
    <text evidence="1">Belongs to the glycosyltransferase 47 family.</text>
</comment>
<feature type="compositionally biased region" description="Basic and acidic residues" evidence="2">
    <location>
        <begin position="617"/>
        <end position="640"/>
    </location>
</feature>
<feature type="region of interest" description="Disordered" evidence="2">
    <location>
        <begin position="1143"/>
        <end position="1183"/>
    </location>
</feature>
<accession>A0A0G4FJ75</accession>
<dbReference type="InterPro" id="IPR004263">
    <property type="entry name" value="Exostosin"/>
</dbReference>
<feature type="compositionally biased region" description="Low complexity" evidence="2">
    <location>
        <begin position="854"/>
        <end position="864"/>
    </location>
</feature>
<feature type="domain" description="Exostosin GT47" evidence="3">
    <location>
        <begin position="714"/>
        <end position="791"/>
    </location>
</feature>
<feature type="compositionally biased region" description="Low complexity" evidence="2">
    <location>
        <begin position="157"/>
        <end position="181"/>
    </location>
</feature>
<feature type="compositionally biased region" description="Low complexity" evidence="2">
    <location>
        <begin position="683"/>
        <end position="692"/>
    </location>
</feature>
<protein>
    <recommendedName>
        <fullName evidence="3">Exostosin GT47 domain-containing protein</fullName>
    </recommendedName>
</protein>
<evidence type="ECO:0000313" key="4">
    <source>
        <dbReference type="EMBL" id="CEM13826.1"/>
    </source>
</evidence>
<dbReference type="GO" id="GO:0016757">
    <property type="term" value="F:glycosyltransferase activity"/>
    <property type="evidence" value="ECO:0007669"/>
    <property type="project" value="InterPro"/>
</dbReference>
<sequence>MMARHRADETPAAKKRRSLQATFRKMCCCLKATSPAAKLLLGCTVFLLAFSFCVILTHSLLSGRGTQSEVSAEGDENIFADLTDSYHEYTKEGKGGFSLDLIGKGEGGGAEVKEGKEAKSAAPSPPVSSQAAGTEGDGEGQSGSKGEEGARGVEEQSPSSSSSLTSSNSAPRPDSPPAASSNVPLETPQQQKQAPPPPPAKTLDRKDMAETEAEVVLPSNDKDRGDKQKDIQLQSVRSGLFLHDLITSYDKEKTRRYFLSFDERERWEERRRQRDKERQQQQQQAAKGKEKEERQHREGGGEKSRGKGREDSSSFPGGFFFGETRRQTLDRSAEGNWNNHLPVGALEYLGLFGYCSLFVGECFELWRCEGKRSGNVFVYPYKDSLRAQAKEWHGSAGAWGVPLGWEGSEEELYNLMVESFEREVLRPLRESGLFVLVENPEDSCLFIPPLFLPAGTSLVGHRRWITDFLRGLPFWNEGRNHIVHDFTQSPLGSFDADYAIRVRSSWDRRFVRKEFDVSLPMPPSSFVSSIHAFVTGGGGRGPGGDREIPVEFREEAAFELKRFPEPDDRPLVASFKGHAGGVSGSSIREAIRVAFERRGPKFVVELFDEGLKELEREGREGKRERKEGNAVTETRGEGVSKVEGGTNRDGGVSERLLGEHFGGPLPGGTPLWSSGKSGNLTDSSPPSSTSSTQEEEGTVGEGAANGRGEGEGGEKKMDRYVELLLKSKFFLCPPGRGVTTSRFSEALLLGAIPVVVSDQLEPHYEEFADFLAYTVWWPSTRLETLPEFLESIPRPVLDRMHRNGQAVASQVLTAPPVLTAMKILKRRLQRMGEVHKGLGEEFEITAQAAATARSSSSSSSSSSSHPPPQPPEGEGERERGGLPAPAGTSPQPSSASSVKVLNRNILWSMEMAQSRQASAGAAATVVVNHPQAADVSSPSPSPPSGPTPPPSLSGAPEGNPKGEQTAEEMGQGEPQESSSVVGGGLNAADTSHSLPVSSDLPLSESKTEQNAEKGIYWSPPVEAREKEENKDGAKVTPGEQPATVTITVSAPGKHRSPGAELSAEGSAGPGPSPAPIVSQTETKDQPVAGVAAGVSSSQLLEEPAGEGTKEAKDGGLQSDPSGSAAAAASGINPTVAVSPFAASPVGKEASAQGPGLVSSIDFSSRHSDQVPKEQTAGMVSGAG</sequence>
<feature type="compositionally biased region" description="Polar residues" evidence="2">
    <location>
        <begin position="888"/>
        <end position="898"/>
    </location>
</feature>
<evidence type="ECO:0000259" key="3">
    <source>
        <dbReference type="Pfam" id="PF03016"/>
    </source>
</evidence>
<dbReference type="VEuPathDB" id="CryptoDB:Cvel_17328"/>
<feature type="region of interest" description="Disordered" evidence="2">
    <location>
        <begin position="928"/>
        <end position="1129"/>
    </location>
</feature>
<evidence type="ECO:0000256" key="2">
    <source>
        <dbReference type="SAM" id="MobiDB-lite"/>
    </source>
</evidence>
<feature type="region of interest" description="Disordered" evidence="2">
    <location>
        <begin position="847"/>
        <end position="898"/>
    </location>
</feature>
<dbReference type="EMBL" id="CDMZ01000414">
    <property type="protein sequence ID" value="CEM13826.1"/>
    <property type="molecule type" value="Genomic_DNA"/>
</dbReference>
<reference evidence="4" key="1">
    <citation type="submission" date="2014-11" db="EMBL/GenBank/DDBJ databases">
        <authorList>
            <person name="Otto D Thomas"/>
            <person name="Naeem Raeece"/>
        </authorList>
    </citation>
    <scope>NUCLEOTIDE SEQUENCE</scope>
</reference>
<dbReference type="PANTHER" id="PTHR11062">
    <property type="entry name" value="EXOSTOSIN HEPARAN SULFATE GLYCOSYLTRANSFERASE -RELATED"/>
    <property type="match status" value="1"/>
</dbReference>